<keyword evidence="2" id="KW-0812">Transmembrane</keyword>
<dbReference type="Pfam" id="PF00211">
    <property type="entry name" value="Guanylate_cyc"/>
    <property type="match status" value="1"/>
</dbReference>
<dbReference type="PROSITE" id="PS50125">
    <property type="entry name" value="GUANYLATE_CYCLASE_2"/>
    <property type="match status" value="1"/>
</dbReference>
<gene>
    <name evidence="4" type="ORF">J0895_04345</name>
</gene>
<comment type="caution">
    <text evidence="4">The sequence shown here is derived from an EMBL/GenBank/DDBJ whole genome shotgun (WGS) entry which is preliminary data.</text>
</comment>
<evidence type="ECO:0000313" key="5">
    <source>
        <dbReference type="Proteomes" id="UP000664844"/>
    </source>
</evidence>
<evidence type="ECO:0000259" key="3">
    <source>
        <dbReference type="PROSITE" id="PS50125"/>
    </source>
</evidence>
<dbReference type="PANTHER" id="PTHR43081:SF1">
    <property type="entry name" value="ADENYLATE CYCLASE, TERMINAL-DIFFERENTIATION SPECIFIC"/>
    <property type="match status" value="1"/>
</dbReference>
<keyword evidence="2" id="KW-1133">Transmembrane helix</keyword>
<name>A0ABS3FN97_9CYAN</name>
<comment type="similarity">
    <text evidence="1">Belongs to the adenylyl cyclase class-3 family.</text>
</comment>
<evidence type="ECO:0000256" key="2">
    <source>
        <dbReference type="SAM" id="Phobius"/>
    </source>
</evidence>
<keyword evidence="5" id="KW-1185">Reference proteome</keyword>
<dbReference type="SMART" id="SM00044">
    <property type="entry name" value="CYCc"/>
    <property type="match status" value="1"/>
</dbReference>
<dbReference type="RefSeq" id="WP_207086899.1">
    <property type="nucleotide sequence ID" value="NZ_JAFLQW010000112.1"/>
</dbReference>
<organism evidence="4 5">
    <name type="scientific">Phormidium pseudopriestleyi FRX01</name>
    <dbReference type="NCBI Taxonomy" id="1759528"/>
    <lineage>
        <taxon>Bacteria</taxon>
        <taxon>Bacillati</taxon>
        <taxon>Cyanobacteriota</taxon>
        <taxon>Cyanophyceae</taxon>
        <taxon>Oscillatoriophycideae</taxon>
        <taxon>Oscillatoriales</taxon>
        <taxon>Oscillatoriaceae</taxon>
        <taxon>Phormidium</taxon>
    </lineage>
</organism>
<dbReference type="SUPFAM" id="SSF55073">
    <property type="entry name" value="Nucleotide cyclase"/>
    <property type="match status" value="1"/>
</dbReference>
<feature type="transmembrane region" description="Helical" evidence="2">
    <location>
        <begin position="135"/>
        <end position="155"/>
    </location>
</feature>
<protein>
    <submittedName>
        <fullName evidence="4">Adenylate/guanylate cyclase domain-containing protein</fullName>
    </submittedName>
</protein>
<sequence>MEKIANVIRKFNLRQKYGQRLSAFLEEFLGNSGHFLVLKNLSDISIYGWQNFLHDPTDYLLILAMLIQTAYLSRPNAFPLWGNLIGVTLYTLVDLPIDGSGFFQQSSHVVFWGFSLAIAGLQFARYRWKNTLQRWIIPLESVVRMLMVLAFYLVVRSGENSEEWITREMLQQFKDRNTHVFLTISLVLVGLLLGFQRLQIVMQQQELKKTSELMRNLAEWGMGTHVVETLVNNPQGLKFQRCDRSILFMDIRGFTTWCEHSQPDIVANTLNNYYQQTELAAYNFHPLRVTFTADEVMAIYATPEQAVAAAKAMQKAAKDVLSSYQLGAGCAVHCGEVVEGLFGGEDVRTYTVIGDVVNTAKRLEGITLAGEITVSDIVYQRLNQQLEVKLCRTHQLKGKNNSLKNWVLVD</sequence>
<proteinExistence type="inferred from homology"/>
<dbReference type="EMBL" id="JAFLQW010000112">
    <property type="protein sequence ID" value="MBO0348347.1"/>
    <property type="molecule type" value="Genomic_DNA"/>
</dbReference>
<evidence type="ECO:0000256" key="1">
    <source>
        <dbReference type="ARBA" id="ARBA00005381"/>
    </source>
</evidence>
<evidence type="ECO:0000313" key="4">
    <source>
        <dbReference type="EMBL" id="MBO0348347.1"/>
    </source>
</evidence>
<dbReference type="InterPro" id="IPR050697">
    <property type="entry name" value="Adenylyl/Guanylyl_Cyclase_3/4"/>
</dbReference>
<dbReference type="Gene3D" id="3.30.70.1230">
    <property type="entry name" value="Nucleotide cyclase"/>
    <property type="match status" value="1"/>
</dbReference>
<dbReference type="InterPro" id="IPR001054">
    <property type="entry name" value="A/G_cyclase"/>
</dbReference>
<feature type="domain" description="Guanylate cyclase" evidence="3">
    <location>
        <begin position="245"/>
        <end position="364"/>
    </location>
</feature>
<feature type="transmembrane region" description="Helical" evidence="2">
    <location>
        <begin position="178"/>
        <end position="195"/>
    </location>
</feature>
<dbReference type="Proteomes" id="UP000664844">
    <property type="component" value="Unassembled WGS sequence"/>
</dbReference>
<accession>A0ABS3FN97</accession>
<reference evidence="4 5" key="1">
    <citation type="submission" date="2021-03" db="EMBL/GenBank/DDBJ databases">
        <title>Metabolic Capacity of the Antarctic Cyanobacterium Phormidium pseudopriestleyi that Sustains Oxygenic Photosynthesis in the Presence of Hydrogen Sulfide.</title>
        <authorList>
            <person name="Lumian J.E."/>
            <person name="Jungblut A.D."/>
            <person name="Dillon M.L."/>
            <person name="Hawes I."/>
            <person name="Doran P.T."/>
            <person name="Mackey T.J."/>
            <person name="Dick G.J."/>
            <person name="Grettenberger C.L."/>
            <person name="Sumner D.Y."/>
        </authorList>
    </citation>
    <scope>NUCLEOTIDE SEQUENCE [LARGE SCALE GENOMIC DNA]</scope>
    <source>
        <strain evidence="4 5">FRX01</strain>
    </source>
</reference>
<dbReference type="CDD" id="cd07302">
    <property type="entry name" value="CHD"/>
    <property type="match status" value="1"/>
</dbReference>
<keyword evidence="2" id="KW-0472">Membrane</keyword>
<dbReference type="PANTHER" id="PTHR43081">
    <property type="entry name" value="ADENYLATE CYCLASE, TERMINAL-DIFFERENTIATION SPECIFIC-RELATED"/>
    <property type="match status" value="1"/>
</dbReference>
<feature type="transmembrane region" description="Helical" evidence="2">
    <location>
        <begin position="109"/>
        <end position="128"/>
    </location>
</feature>
<dbReference type="InterPro" id="IPR029787">
    <property type="entry name" value="Nucleotide_cyclase"/>
</dbReference>